<dbReference type="InterPro" id="IPR000383">
    <property type="entry name" value="Xaa-Pro-like_dom"/>
</dbReference>
<dbReference type="NCBIfam" id="TIGR00976">
    <property type="entry name" value="CocE_NonD"/>
    <property type="match status" value="1"/>
</dbReference>
<evidence type="ECO:0000259" key="3">
    <source>
        <dbReference type="SMART" id="SM00939"/>
    </source>
</evidence>
<feature type="chain" id="PRO_5028937199" evidence="2">
    <location>
        <begin position="21"/>
        <end position="628"/>
    </location>
</feature>
<evidence type="ECO:0000256" key="2">
    <source>
        <dbReference type="SAM" id="SignalP"/>
    </source>
</evidence>
<dbReference type="InterPro" id="IPR008979">
    <property type="entry name" value="Galactose-bd-like_sf"/>
</dbReference>
<dbReference type="AlphaFoldDB" id="A0A7C9GU86"/>
<name>A0A7C9GU86_9SPHN</name>
<gene>
    <name evidence="4" type="ORF">F3168_06065</name>
</gene>
<dbReference type="RefSeq" id="WP_152577713.1">
    <property type="nucleotide sequence ID" value="NZ_JAATJI010000001.1"/>
</dbReference>
<dbReference type="EMBL" id="WIOL01000002">
    <property type="protein sequence ID" value="MQT16818.1"/>
    <property type="molecule type" value="Genomic_DNA"/>
</dbReference>
<dbReference type="InterPro" id="IPR050585">
    <property type="entry name" value="Xaa-Pro_dipeptidyl-ppase/CocE"/>
</dbReference>
<dbReference type="Gene3D" id="1.10.3020.10">
    <property type="entry name" value="alpha-amino acid ester hydrolase ( Helical cap domain)"/>
    <property type="match status" value="1"/>
</dbReference>
<dbReference type="SUPFAM" id="SSF49785">
    <property type="entry name" value="Galactose-binding domain-like"/>
    <property type="match status" value="1"/>
</dbReference>
<protein>
    <submittedName>
        <fullName evidence="4">CocE/NonD family hydrolase</fullName>
    </submittedName>
</protein>
<dbReference type="SMART" id="SM00939">
    <property type="entry name" value="PepX_C"/>
    <property type="match status" value="1"/>
</dbReference>
<dbReference type="PANTHER" id="PTHR43056">
    <property type="entry name" value="PEPTIDASE S9 PROLYL OLIGOPEPTIDASE"/>
    <property type="match status" value="1"/>
</dbReference>
<feature type="signal peptide" evidence="2">
    <location>
        <begin position="1"/>
        <end position="20"/>
    </location>
</feature>
<feature type="domain" description="Xaa-Pro dipeptidyl-peptidase C-terminal" evidence="3">
    <location>
        <begin position="367"/>
        <end position="623"/>
    </location>
</feature>
<proteinExistence type="predicted"/>
<keyword evidence="5" id="KW-1185">Reference proteome</keyword>
<keyword evidence="2" id="KW-0732">Signal</keyword>
<dbReference type="SUPFAM" id="SSF53474">
    <property type="entry name" value="alpha/beta-Hydrolases"/>
    <property type="match status" value="1"/>
</dbReference>
<accession>A0A7C9GU86</accession>
<dbReference type="InterPro" id="IPR005674">
    <property type="entry name" value="CocE/Ser_esterase"/>
</dbReference>
<dbReference type="Gene3D" id="3.40.50.1820">
    <property type="entry name" value="alpha/beta hydrolase"/>
    <property type="match status" value="1"/>
</dbReference>
<keyword evidence="1 4" id="KW-0378">Hydrolase</keyword>
<dbReference type="GO" id="GO:0008239">
    <property type="term" value="F:dipeptidyl-peptidase activity"/>
    <property type="evidence" value="ECO:0007669"/>
    <property type="project" value="InterPro"/>
</dbReference>
<comment type="caution">
    <text evidence="4">The sequence shown here is derived from an EMBL/GenBank/DDBJ whole genome shotgun (WGS) entry which is preliminary data.</text>
</comment>
<evidence type="ECO:0000313" key="4">
    <source>
        <dbReference type="EMBL" id="MQT16818.1"/>
    </source>
</evidence>
<dbReference type="Gene3D" id="2.60.120.260">
    <property type="entry name" value="Galactose-binding domain-like"/>
    <property type="match status" value="1"/>
</dbReference>
<sequence length="628" mass="68459">MPARNALTLLALLMATAGTAQTPALTPPMTNDMVESYAVARPQADYVRREVMIPMRDGTKLFTVIVMPKGTKDGPMLLTRTPYDADKATSRNRSQSITEILPISDAEFVRDGYIRVYQDVRGIHRSQGDYVMNRPLRGPLNATAVDHATDAYDTIDWLVKNVPESNGRVGITGSSYPGFTALMALIDPHPALKAAVPQSPMVDGWIGDDWYHNGAFRQSAFDYIMRQTTKKGGGAVPYGSGDDYDVYLAAGSAGDFARAYGADAFPAARKMMEHPAYDAYWQEQAVDKLLGKRKLTVPTMLVVGQWDQEDSYGAPAVYEALGGAKNPLVHLVIGPWRHSGVNYDGSSLGKLDFDGDTGLQFRARTMKPFLDQYLKTGGKQADTPPVLTYATGGGDGWERARAWPVGKGKPIYLQADNGLAFTPAATAGAATFVSDPAKPVPFVPRPVHLRDGEVWRPWLVADQRFVADRPDVISFTSAPLDKAVHIAGQPMVDLFAATSGTDSDWVVKLIDVYPDDATAKPKTAGMQLPVGIEIYRGRYVHGFPTPAALTPGKNENYRFGLPHVNHVFAPGHRIMVQVQSSLFPLYDRNPQTFVPNIFDAKAADYKPATQRIAYGPGQASAVWLPVVP</sequence>
<dbReference type="InterPro" id="IPR013736">
    <property type="entry name" value="Xaa-Pro_dipept_C"/>
</dbReference>
<reference evidence="4 5" key="1">
    <citation type="submission" date="2019-09" db="EMBL/GenBank/DDBJ databases">
        <title>Polymorphobacter sp. isolated from a lake in China.</title>
        <authorList>
            <person name="Liu Z."/>
        </authorList>
    </citation>
    <scope>NUCLEOTIDE SEQUENCE [LARGE SCALE GENOMIC DNA]</scope>
    <source>
        <strain evidence="4 5">D40P</strain>
    </source>
</reference>
<dbReference type="InterPro" id="IPR029058">
    <property type="entry name" value="AB_hydrolase_fold"/>
</dbReference>
<dbReference type="OrthoDB" id="9806163at2"/>
<dbReference type="Pfam" id="PF08530">
    <property type="entry name" value="PepX_C"/>
    <property type="match status" value="1"/>
</dbReference>
<dbReference type="PANTHER" id="PTHR43056:SF10">
    <property type="entry name" value="COCE_NOND FAMILY, PUTATIVE (AFU_ORTHOLOGUE AFUA_7G00600)-RELATED"/>
    <property type="match status" value="1"/>
</dbReference>
<dbReference type="Proteomes" id="UP000481327">
    <property type="component" value="Unassembled WGS sequence"/>
</dbReference>
<evidence type="ECO:0000313" key="5">
    <source>
        <dbReference type="Proteomes" id="UP000481327"/>
    </source>
</evidence>
<evidence type="ECO:0000256" key="1">
    <source>
        <dbReference type="ARBA" id="ARBA00022801"/>
    </source>
</evidence>
<organism evidence="4 5">
    <name type="scientific">Sandarakinorhabdus fusca</name>
    <dbReference type="NCBI Taxonomy" id="1439888"/>
    <lineage>
        <taxon>Bacteria</taxon>
        <taxon>Pseudomonadati</taxon>
        <taxon>Pseudomonadota</taxon>
        <taxon>Alphaproteobacteria</taxon>
        <taxon>Sphingomonadales</taxon>
        <taxon>Sphingosinicellaceae</taxon>
        <taxon>Sandarakinorhabdus</taxon>
    </lineage>
</organism>
<dbReference type="Pfam" id="PF02129">
    <property type="entry name" value="Peptidase_S15"/>
    <property type="match status" value="1"/>
</dbReference>